<reference evidence="3 4" key="1">
    <citation type="submission" date="2020-07" db="EMBL/GenBank/DDBJ databases">
        <title>Genomic Encyclopedia of Type Strains, Phase IV (KMG-IV): sequencing the most valuable type-strain genomes for metagenomic binning, comparative biology and taxonomic classification.</title>
        <authorList>
            <person name="Goeker M."/>
        </authorList>
    </citation>
    <scope>NUCLEOTIDE SEQUENCE [LARGE SCALE GENOMIC DNA]</scope>
    <source>
        <strain evidence="3 4">DSM 29043</strain>
    </source>
</reference>
<proteinExistence type="predicted"/>
<evidence type="ECO:0000256" key="1">
    <source>
        <dbReference type="SAM" id="MobiDB-lite"/>
    </source>
</evidence>
<dbReference type="Proteomes" id="UP000522081">
    <property type="component" value="Unassembled WGS sequence"/>
</dbReference>
<dbReference type="InterPro" id="IPR045057">
    <property type="entry name" value="Gcn5-rel_NAT"/>
</dbReference>
<protein>
    <recommendedName>
        <fullName evidence="2">N-acetyltransferase domain-containing protein</fullName>
    </recommendedName>
</protein>
<sequence length="97" mass="10803">MTGKVTITTHDEGKHGEYHARLEGHDETGRLTWVERDGVRVAEHTIVPPAIGGRGVAARLVERMVEDAREEGFKIKPVCSYVVAAFDKHPDWADIRA</sequence>
<feature type="region of interest" description="Disordered" evidence="1">
    <location>
        <begin position="1"/>
        <end position="20"/>
    </location>
</feature>
<gene>
    <name evidence="3" type="ORF">FHS75_000959</name>
</gene>
<organism evidence="3 4">
    <name type="scientific">Novosphingobium marinum</name>
    <dbReference type="NCBI Taxonomy" id="1514948"/>
    <lineage>
        <taxon>Bacteria</taxon>
        <taxon>Pseudomonadati</taxon>
        <taxon>Pseudomonadota</taxon>
        <taxon>Alphaproteobacteria</taxon>
        <taxon>Sphingomonadales</taxon>
        <taxon>Sphingomonadaceae</taxon>
        <taxon>Novosphingobium</taxon>
    </lineage>
</organism>
<keyword evidence="4" id="KW-1185">Reference proteome</keyword>
<dbReference type="Gene3D" id="3.40.630.30">
    <property type="match status" value="1"/>
</dbReference>
<evidence type="ECO:0000313" key="3">
    <source>
        <dbReference type="EMBL" id="NYH94640.1"/>
    </source>
</evidence>
<feature type="domain" description="N-acetyltransferase" evidence="2">
    <location>
        <begin position="10"/>
        <end position="97"/>
    </location>
</feature>
<dbReference type="SUPFAM" id="SSF55729">
    <property type="entry name" value="Acyl-CoA N-acyltransferases (Nat)"/>
    <property type="match status" value="1"/>
</dbReference>
<name>A0A7Z0BUT6_9SPHN</name>
<dbReference type="PROSITE" id="PS51729">
    <property type="entry name" value="GNAT_YJDJ"/>
    <property type="match status" value="1"/>
</dbReference>
<evidence type="ECO:0000259" key="2">
    <source>
        <dbReference type="PROSITE" id="PS51729"/>
    </source>
</evidence>
<dbReference type="InterPro" id="IPR016181">
    <property type="entry name" value="Acyl_CoA_acyltransferase"/>
</dbReference>
<comment type="caution">
    <text evidence="3">The sequence shown here is derived from an EMBL/GenBank/DDBJ whole genome shotgun (WGS) entry which is preliminary data.</text>
</comment>
<dbReference type="Pfam" id="PF14542">
    <property type="entry name" value="Acetyltransf_CG"/>
    <property type="match status" value="1"/>
</dbReference>
<accession>A0A7Z0BUT6</accession>
<dbReference type="EMBL" id="JACBZF010000002">
    <property type="protein sequence ID" value="NYH94640.1"/>
    <property type="molecule type" value="Genomic_DNA"/>
</dbReference>
<evidence type="ECO:0000313" key="4">
    <source>
        <dbReference type="Proteomes" id="UP000522081"/>
    </source>
</evidence>
<feature type="compositionally biased region" description="Basic and acidic residues" evidence="1">
    <location>
        <begin position="9"/>
        <end position="20"/>
    </location>
</feature>
<dbReference type="PANTHER" id="PTHR31435">
    <property type="entry name" value="PROTEIN NATD1"/>
    <property type="match status" value="1"/>
</dbReference>
<dbReference type="PANTHER" id="PTHR31435:SF10">
    <property type="entry name" value="BSR4717 PROTEIN"/>
    <property type="match status" value="1"/>
</dbReference>
<dbReference type="RefSeq" id="WP_179406607.1">
    <property type="nucleotide sequence ID" value="NZ_BMGF01000006.1"/>
</dbReference>
<dbReference type="InterPro" id="IPR031165">
    <property type="entry name" value="GNAT_YJDJ"/>
</dbReference>
<dbReference type="AlphaFoldDB" id="A0A7Z0BUT6"/>